<keyword evidence="4" id="KW-1185">Reference proteome</keyword>
<dbReference type="AlphaFoldDB" id="I7LTD0"/>
<dbReference type="eggNOG" id="ENOG502SSIR">
    <property type="taxonomic scope" value="Eukaryota"/>
</dbReference>
<dbReference type="GeneID" id="7837834"/>
<reference evidence="4" key="1">
    <citation type="journal article" date="2006" name="PLoS Biol.">
        <title>Macronuclear genome sequence of the ciliate Tetrahymena thermophila, a model eukaryote.</title>
        <authorList>
            <person name="Eisen J.A."/>
            <person name="Coyne R.S."/>
            <person name="Wu M."/>
            <person name="Wu D."/>
            <person name="Thiagarajan M."/>
            <person name="Wortman J.R."/>
            <person name="Badger J.H."/>
            <person name="Ren Q."/>
            <person name="Amedeo P."/>
            <person name="Jones K.M."/>
            <person name="Tallon L.J."/>
            <person name="Delcher A.L."/>
            <person name="Salzberg S.L."/>
            <person name="Silva J.C."/>
            <person name="Haas B.J."/>
            <person name="Majoros W.H."/>
            <person name="Farzad M."/>
            <person name="Carlton J.M."/>
            <person name="Smith R.K. Jr."/>
            <person name="Garg J."/>
            <person name="Pearlman R.E."/>
            <person name="Karrer K.M."/>
            <person name="Sun L."/>
            <person name="Manning G."/>
            <person name="Elde N.C."/>
            <person name="Turkewitz A.P."/>
            <person name="Asai D.J."/>
            <person name="Wilkes D.E."/>
            <person name="Wang Y."/>
            <person name="Cai H."/>
            <person name="Collins K."/>
            <person name="Stewart B.A."/>
            <person name="Lee S.R."/>
            <person name="Wilamowska K."/>
            <person name="Weinberg Z."/>
            <person name="Ruzzo W.L."/>
            <person name="Wloga D."/>
            <person name="Gaertig J."/>
            <person name="Frankel J."/>
            <person name="Tsao C.-C."/>
            <person name="Gorovsky M.A."/>
            <person name="Keeling P.J."/>
            <person name="Waller R.F."/>
            <person name="Patron N.J."/>
            <person name="Cherry J.M."/>
            <person name="Stover N.A."/>
            <person name="Krieger C.J."/>
            <person name="del Toro C."/>
            <person name="Ryder H.F."/>
            <person name="Williamson S.C."/>
            <person name="Barbeau R.A."/>
            <person name="Hamilton E.P."/>
            <person name="Orias E."/>
        </authorList>
    </citation>
    <scope>NUCLEOTIDE SEQUENCE [LARGE SCALE GENOMIC DNA]</scope>
    <source>
        <strain evidence="4">SB210</strain>
    </source>
</reference>
<evidence type="ECO:0000313" key="3">
    <source>
        <dbReference type="EMBL" id="EAR85021.2"/>
    </source>
</evidence>
<keyword evidence="1" id="KW-0175">Coiled coil</keyword>
<accession>I7LTD0</accession>
<protein>
    <submittedName>
        <fullName evidence="3">STOP protein</fullName>
    </submittedName>
</protein>
<dbReference type="EMBL" id="GG662522">
    <property type="protein sequence ID" value="EAR85021.2"/>
    <property type="molecule type" value="Genomic_DNA"/>
</dbReference>
<dbReference type="Proteomes" id="UP000009168">
    <property type="component" value="Unassembled WGS sequence"/>
</dbReference>
<evidence type="ECO:0000313" key="4">
    <source>
        <dbReference type="Proteomes" id="UP000009168"/>
    </source>
</evidence>
<dbReference type="KEGG" id="tet:TTHERM_00529730"/>
<feature type="region of interest" description="Disordered" evidence="2">
    <location>
        <begin position="139"/>
        <end position="161"/>
    </location>
</feature>
<dbReference type="OrthoDB" id="298051at2759"/>
<feature type="coiled-coil region" evidence="1">
    <location>
        <begin position="552"/>
        <end position="579"/>
    </location>
</feature>
<dbReference type="RefSeq" id="XP_001032684.2">
    <property type="nucleotide sequence ID" value="XM_001032684.2"/>
</dbReference>
<evidence type="ECO:0000256" key="1">
    <source>
        <dbReference type="SAM" id="Coils"/>
    </source>
</evidence>
<organism evidence="3 4">
    <name type="scientific">Tetrahymena thermophila (strain SB210)</name>
    <dbReference type="NCBI Taxonomy" id="312017"/>
    <lineage>
        <taxon>Eukaryota</taxon>
        <taxon>Sar</taxon>
        <taxon>Alveolata</taxon>
        <taxon>Ciliophora</taxon>
        <taxon>Intramacronucleata</taxon>
        <taxon>Oligohymenophorea</taxon>
        <taxon>Hymenostomatida</taxon>
        <taxon>Tetrahymenina</taxon>
        <taxon>Tetrahymenidae</taxon>
        <taxon>Tetrahymena</taxon>
    </lineage>
</organism>
<name>I7LTD0_TETTS</name>
<dbReference type="InParanoid" id="I7LTD0"/>
<sequence>MNLSKRHQSEKSLLDILQKKDNNLNFAKDREETLSNYAPHSTTSQGFKRKIKYRYTEDDDWENFKDRKQKQNKPQLTRVVFRSNRPNDPLSNDIYKKHYEPIMTTTSYNNQTARNTRYGSQDFKQQKAYQDEAQRNGLYETQKDGEIPKNKFKGTFYNQNKDSFSFNRRNINKSSQMNPQQNYSTRYQQLLNRNENSKYAQQNTRNNLGFLSSQRSAQKLETQKTEGNENQRQVQLEDHVYTDREKQGMMIDPQSGDYDDIEEQALFDQISNQDWYQLLPEEVLNNKNIDLEKFFIDNSEYFYNLLCQNAQIKSNKPFFFNNDQQTAKLKYSQGFNTTYNKQFFRKTQQFPSKAQITDKMRQTQFLGQQQIEYTSQKQNDYKDPGVQELERRVQQYQPSQKPFMGLTNYKSNFVNWQDYQQQFQKAPQHLSTINDIPFFGKTSYQEAFGNNKNQKGEVAEIDRKSLFKGPIPTYPIQFGETQYATTYRPFLIKPTYHNVNNTAPDMEVPTNESKFRTTFYSSIPSFQGQYKSMSQREYGPQRDHRYLANKLKKIWRNKILQKLEELKTLKQEKQIEELRQQVQELS</sequence>
<proteinExistence type="predicted"/>
<gene>
    <name evidence="3" type="ORF">TTHERM_00529730</name>
</gene>
<evidence type="ECO:0000256" key="2">
    <source>
        <dbReference type="SAM" id="MobiDB-lite"/>
    </source>
</evidence>